<dbReference type="NCBIfam" id="NF005542">
    <property type="entry name" value="PRK07205.1"/>
    <property type="match status" value="1"/>
</dbReference>
<dbReference type="InterPro" id="IPR010964">
    <property type="entry name" value="M20A_pepV-rel"/>
</dbReference>
<dbReference type="RefSeq" id="WP_092093848.1">
    <property type="nucleotide sequence ID" value="NZ_FOQE01000068.1"/>
</dbReference>
<evidence type="ECO:0000256" key="2">
    <source>
        <dbReference type="ARBA" id="ARBA00006247"/>
    </source>
</evidence>
<dbReference type="OrthoDB" id="9761532at2"/>
<dbReference type="SUPFAM" id="SSF55031">
    <property type="entry name" value="Bacterial exopeptidase dimerisation domain"/>
    <property type="match status" value="1"/>
</dbReference>
<evidence type="ECO:0000256" key="6">
    <source>
        <dbReference type="ARBA" id="ARBA00022833"/>
    </source>
</evidence>
<dbReference type="PANTHER" id="PTHR43808:SF31">
    <property type="entry name" value="N-ACETYL-L-CITRULLINE DEACETYLASE"/>
    <property type="match status" value="1"/>
</dbReference>
<keyword evidence="10" id="KW-1185">Reference proteome</keyword>
<gene>
    <name evidence="9" type="ORF">SAMN04489868_1681</name>
</gene>
<dbReference type="InterPro" id="IPR002933">
    <property type="entry name" value="Peptidase_M20"/>
</dbReference>
<sequence length="446" mass="49100">MQTFITQQHKDEAVESLKTLIAYPSVLDEEPKDGTPFGQGIQDALEGALELCKRLGMETYIDPDGYYGYAEYGSGEETLAILCHMDVVPAGNEADWDTPPFEAVVKGDSIYGRGTQDDKGPSVAALYALKAVIDSGANFERRIRFIFGSDEENLWRGLDQYNKKEKPATMGFSPDSVFPLTYAEKGLLQVKLHGPKSNQVQVQAGGALNVVPDQAIYSGEYADELQKQLDQQGFEYEKNDDHIRVKGKAIHSKDAPQGTNAVSRLAIGLSSVVSEPALNFIAKEIGEDAKGTQLFGEIHDEDSGSLTFNVAQLKINEDSSEIGIDIRIPVSADKDEIVKSLKTAAAKYHLDYEEFDYLASLYVPKDSDLVQTLLAVYREKTGDQAEPMSSGGATFARTMKNCVAFGAMFPDTQDTMHMPNENMPLKDIYRSMDIFAEAIYRLACQS</sequence>
<dbReference type="CDD" id="cd03888">
    <property type="entry name" value="M20_PepV"/>
    <property type="match status" value="1"/>
</dbReference>
<dbReference type="GO" id="GO:0008237">
    <property type="term" value="F:metallopeptidase activity"/>
    <property type="evidence" value="ECO:0007669"/>
    <property type="project" value="UniProtKB-KW"/>
</dbReference>
<comment type="similarity">
    <text evidence="2">Belongs to the peptidase M20A family.</text>
</comment>
<dbReference type="Gene3D" id="3.30.70.360">
    <property type="match status" value="2"/>
</dbReference>
<evidence type="ECO:0000256" key="3">
    <source>
        <dbReference type="ARBA" id="ARBA00022670"/>
    </source>
</evidence>
<evidence type="ECO:0000256" key="8">
    <source>
        <dbReference type="ARBA" id="ARBA00023049"/>
    </source>
</evidence>
<evidence type="ECO:0000256" key="4">
    <source>
        <dbReference type="ARBA" id="ARBA00022723"/>
    </source>
</evidence>
<keyword evidence="5" id="KW-0378">Hydrolase</keyword>
<dbReference type="GO" id="GO:0008270">
    <property type="term" value="F:zinc ion binding"/>
    <property type="evidence" value="ECO:0007669"/>
    <property type="project" value="InterPro"/>
</dbReference>
<reference evidence="9 10" key="1">
    <citation type="submission" date="2016-10" db="EMBL/GenBank/DDBJ databases">
        <authorList>
            <person name="de Groot N.N."/>
        </authorList>
    </citation>
    <scope>NUCLEOTIDE SEQUENCE [LARGE SCALE GENOMIC DNA]</scope>
    <source>
        <strain evidence="9 10">DSM 27630</strain>
    </source>
</reference>
<keyword evidence="8" id="KW-0482">Metalloprotease</keyword>
<accession>A0A1I3E433</accession>
<dbReference type="InterPro" id="IPR050072">
    <property type="entry name" value="Peptidase_M20A"/>
</dbReference>
<dbReference type="Proteomes" id="UP000198668">
    <property type="component" value="Unassembled WGS sequence"/>
</dbReference>
<keyword evidence="6" id="KW-0862">Zinc</keyword>
<name>A0A1I3E433_9LACT</name>
<dbReference type="PROSITE" id="PS00759">
    <property type="entry name" value="ARGE_DAPE_CPG2_2"/>
    <property type="match status" value="1"/>
</dbReference>
<dbReference type="EMBL" id="FOQE01000068">
    <property type="protein sequence ID" value="SFH93629.1"/>
    <property type="molecule type" value="Genomic_DNA"/>
</dbReference>
<dbReference type="GO" id="GO:0016805">
    <property type="term" value="F:dipeptidase activity"/>
    <property type="evidence" value="ECO:0007669"/>
    <property type="project" value="UniProtKB-KW"/>
</dbReference>
<evidence type="ECO:0000256" key="1">
    <source>
        <dbReference type="ARBA" id="ARBA00001947"/>
    </source>
</evidence>
<keyword evidence="4" id="KW-0479">Metal-binding</keyword>
<evidence type="ECO:0000313" key="10">
    <source>
        <dbReference type="Proteomes" id="UP000198668"/>
    </source>
</evidence>
<dbReference type="AlphaFoldDB" id="A0A1I3E433"/>
<dbReference type="GO" id="GO:0006508">
    <property type="term" value="P:proteolysis"/>
    <property type="evidence" value="ECO:0007669"/>
    <property type="project" value="UniProtKB-KW"/>
</dbReference>
<organism evidence="9 10">
    <name type="scientific">Pisciglobus halotolerans</name>
    <dbReference type="NCBI Taxonomy" id="745365"/>
    <lineage>
        <taxon>Bacteria</taxon>
        <taxon>Bacillati</taxon>
        <taxon>Bacillota</taxon>
        <taxon>Bacilli</taxon>
        <taxon>Lactobacillales</taxon>
        <taxon>Carnobacteriaceae</taxon>
    </lineage>
</organism>
<evidence type="ECO:0000256" key="7">
    <source>
        <dbReference type="ARBA" id="ARBA00022997"/>
    </source>
</evidence>
<protein>
    <submittedName>
        <fullName evidence="9">Dipeptidase, putative</fullName>
    </submittedName>
</protein>
<dbReference type="Pfam" id="PF01546">
    <property type="entry name" value="Peptidase_M20"/>
    <property type="match status" value="1"/>
</dbReference>
<comment type="cofactor">
    <cofactor evidence="1">
        <name>Zn(2+)</name>
        <dbReference type="ChEBI" id="CHEBI:29105"/>
    </cofactor>
</comment>
<keyword evidence="3" id="KW-0645">Protease</keyword>
<dbReference type="InterPro" id="IPR001261">
    <property type="entry name" value="ArgE/DapE_CS"/>
</dbReference>
<dbReference type="PANTHER" id="PTHR43808">
    <property type="entry name" value="ACETYLORNITHINE DEACETYLASE"/>
    <property type="match status" value="1"/>
</dbReference>
<dbReference type="InterPro" id="IPR036264">
    <property type="entry name" value="Bact_exopeptidase_dim_dom"/>
</dbReference>
<evidence type="ECO:0000313" key="9">
    <source>
        <dbReference type="EMBL" id="SFH93629.1"/>
    </source>
</evidence>
<dbReference type="GO" id="GO:0006526">
    <property type="term" value="P:L-arginine biosynthetic process"/>
    <property type="evidence" value="ECO:0007669"/>
    <property type="project" value="TreeGrafter"/>
</dbReference>
<dbReference type="NCBIfam" id="TIGR01887">
    <property type="entry name" value="dipeptidaselike"/>
    <property type="match status" value="1"/>
</dbReference>
<keyword evidence="7" id="KW-0224">Dipeptidase</keyword>
<proteinExistence type="inferred from homology"/>
<evidence type="ECO:0000256" key="5">
    <source>
        <dbReference type="ARBA" id="ARBA00022801"/>
    </source>
</evidence>
<dbReference type="SUPFAM" id="SSF53187">
    <property type="entry name" value="Zn-dependent exopeptidases"/>
    <property type="match status" value="1"/>
</dbReference>
<dbReference type="GO" id="GO:0008777">
    <property type="term" value="F:acetylornithine deacetylase activity"/>
    <property type="evidence" value="ECO:0007669"/>
    <property type="project" value="TreeGrafter"/>
</dbReference>
<dbReference type="Gene3D" id="3.40.630.10">
    <property type="entry name" value="Zn peptidases"/>
    <property type="match status" value="1"/>
</dbReference>